<feature type="binding site" evidence="4">
    <location>
        <position position="172"/>
    </location>
    <ligand>
        <name>Zn(2+)</name>
        <dbReference type="ChEBI" id="CHEBI:29105"/>
    </ligand>
</feature>
<dbReference type="PANTHER" id="PTHR11085:SF4">
    <property type="entry name" value="NAD-DEPENDENT PROTEIN DEACYLASE"/>
    <property type="match status" value="1"/>
</dbReference>
<feature type="binding site" evidence="4">
    <location>
        <position position="137"/>
    </location>
    <ligand>
        <name>Zn(2+)</name>
        <dbReference type="ChEBI" id="CHEBI:29105"/>
    </ligand>
</feature>
<proteinExistence type="predicted"/>
<dbReference type="Gene3D" id="3.30.1600.10">
    <property type="entry name" value="SIR2/SIRT2 'Small Domain"/>
    <property type="match status" value="1"/>
</dbReference>
<dbReference type="EMBL" id="FRAP01000010">
    <property type="protein sequence ID" value="SHK70610.1"/>
    <property type="molecule type" value="Genomic_DNA"/>
</dbReference>
<reference evidence="6 7" key="1">
    <citation type="submission" date="2016-11" db="EMBL/GenBank/DDBJ databases">
        <authorList>
            <person name="Jaros S."/>
            <person name="Januszkiewicz K."/>
            <person name="Wedrychowicz H."/>
        </authorList>
    </citation>
    <scope>NUCLEOTIDE SEQUENCE [LARGE SCALE GENOMIC DNA]</scope>
    <source>
        <strain evidence="6 7">DSM 43832</strain>
    </source>
</reference>
<dbReference type="InterPro" id="IPR029035">
    <property type="entry name" value="DHS-like_NAD/FAD-binding_dom"/>
</dbReference>
<gene>
    <name evidence="6" type="ORF">SAMN05443637_110190</name>
</gene>
<evidence type="ECO:0000256" key="1">
    <source>
        <dbReference type="ARBA" id="ARBA00012928"/>
    </source>
</evidence>
<dbReference type="STRING" id="1848.SAMN05443637_110190"/>
<dbReference type="Pfam" id="PF02146">
    <property type="entry name" value="SIR2"/>
    <property type="match status" value="1"/>
</dbReference>
<evidence type="ECO:0000256" key="3">
    <source>
        <dbReference type="ARBA" id="ARBA00023027"/>
    </source>
</evidence>
<dbReference type="PANTHER" id="PTHR11085">
    <property type="entry name" value="NAD-DEPENDENT PROTEIN DEACYLASE SIRTUIN-5, MITOCHONDRIAL-RELATED"/>
    <property type="match status" value="1"/>
</dbReference>
<keyword evidence="2" id="KW-0808">Transferase</keyword>
<evidence type="ECO:0000313" key="7">
    <source>
        <dbReference type="Proteomes" id="UP000184363"/>
    </source>
</evidence>
<dbReference type="GO" id="GO:0046872">
    <property type="term" value="F:metal ion binding"/>
    <property type="evidence" value="ECO:0007669"/>
    <property type="project" value="UniProtKB-KW"/>
</dbReference>
<evidence type="ECO:0000259" key="5">
    <source>
        <dbReference type="PROSITE" id="PS50305"/>
    </source>
</evidence>
<dbReference type="InterPro" id="IPR003000">
    <property type="entry name" value="Sirtuin"/>
</dbReference>
<dbReference type="PROSITE" id="PS50305">
    <property type="entry name" value="SIRTUIN"/>
    <property type="match status" value="1"/>
</dbReference>
<feature type="domain" description="Deacetylase sirtuin-type" evidence="5">
    <location>
        <begin position="1"/>
        <end position="275"/>
    </location>
</feature>
<feature type="binding site" evidence="4">
    <location>
        <position position="169"/>
    </location>
    <ligand>
        <name>Zn(2+)</name>
        <dbReference type="ChEBI" id="CHEBI:29105"/>
    </ligand>
</feature>
<protein>
    <recommendedName>
        <fullName evidence="1">protein acetyllysine N-acetyltransferase</fullName>
        <ecNumber evidence="1">2.3.1.286</ecNumber>
    </recommendedName>
</protein>
<feature type="active site" description="Proton acceptor" evidence="4">
    <location>
        <position position="129"/>
    </location>
</feature>
<dbReference type="Proteomes" id="UP000184363">
    <property type="component" value="Unassembled WGS sequence"/>
</dbReference>
<sequence length="275" mass="30254">MRPSELDRAAELIGGAGSLLICAGAGMGVDSGLPDFRGPEGFWRAYPPYRRLGLRFEELADPVHFADDPELAWGFYGHRLHLYRRTVPHAGFGVLLRWAQRVPTRVFTSNVDGQFQRAGFAEDTVTECHGSIHHLQCTKHCGQPVWPADGVEIEIDESTMRAVGPLPSCPTCGALARPNILMFGDYDWLPDRTTEQLARHRQFLRSLDRSRLVVVELGAGTAVPTVRRESELASATSGALIRINVREPQVRHGRGVELASPAEATLLELDALLSA</sequence>
<dbReference type="Gene3D" id="3.40.50.1220">
    <property type="entry name" value="TPP-binding domain"/>
    <property type="match status" value="1"/>
</dbReference>
<keyword evidence="3" id="KW-0520">NAD</keyword>
<keyword evidence="7" id="KW-1185">Reference proteome</keyword>
<dbReference type="AlphaFoldDB" id="A0A1M6UN99"/>
<evidence type="ECO:0000256" key="2">
    <source>
        <dbReference type="ARBA" id="ARBA00022679"/>
    </source>
</evidence>
<evidence type="ECO:0000256" key="4">
    <source>
        <dbReference type="PROSITE-ProRule" id="PRU00236"/>
    </source>
</evidence>
<dbReference type="EC" id="2.3.1.286" evidence="1"/>
<keyword evidence="4" id="KW-0862">Zinc</keyword>
<dbReference type="GO" id="GO:0017136">
    <property type="term" value="F:histone deacetylase activity, NAD-dependent"/>
    <property type="evidence" value="ECO:0007669"/>
    <property type="project" value="TreeGrafter"/>
</dbReference>
<organism evidence="6 7">
    <name type="scientific">Pseudonocardia thermophila</name>
    <dbReference type="NCBI Taxonomy" id="1848"/>
    <lineage>
        <taxon>Bacteria</taxon>
        <taxon>Bacillati</taxon>
        <taxon>Actinomycetota</taxon>
        <taxon>Actinomycetes</taxon>
        <taxon>Pseudonocardiales</taxon>
        <taxon>Pseudonocardiaceae</taxon>
        <taxon>Pseudonocardia</taxon>
    </lineage>
</organism>
<feature type="binding site" evidence="4">
    <location>
        <position position="141"/>
    </location>
    <ligand>
        <name>Zn(2+)</name>
        <dbReference type="ChEBI" id="CHEBI:29105"/>
    </ligand>
</feature>
<dbReference type="InterPro" id="IPR026591">
    <property type="entry name" value="Sirtuin_cat_small_dom_sf"/>
</dbReference>
<dbReference type="InterPro" id="IPR050134">
    <property type="entry name" value="NAD-dep_sirtuin_deacylases"/>
</dbReference>
<name>A0A1M6UN99_PSETH</name>
<keyword evidence="4" id="KW-0479">Metal-binding</keyword>
<evidence type="ECO:0000313" key="6">
    <source>
        <dbReference type="EMBL" id="SHK70610.1"/>
    </source>
</evidence>
<dbReference type="GO" id="GO:0070403">
    <property type="term" value="F:NAD+ binding"/>
    <property type="evidence" value="ECO:0007669"/>
    <property type="project" value="InterPro"/>
</dbReference>
<dbReference type="SUPFAM" id="SSF52467">
    <property type="entry name" value="DHS-like NAD/FAD-binding domain"/>
    <property type="match status" value="1"/>
</dbReference>
<dbReference type="InterPro" id="IPR026590">
    <property type="entry name" value="Ssirtuin_cat_dom"/>
</dbReference>
<accession>A0A1M6UN99</accession>